<proteinExistence type="predicted"/>
<keyword evidence="3" id="KW-1185">Reference proteome</keyword>
<name>A0A4C1WZZ9_EUMVA</name>
<protein>
    <submittedName>
        <fullName evidence="2">Uncharacterized protein</fullName>
    </submittedName>
</protein>
<reference evidence="2 3" key="1">
    <citation type="journal article" date="2019" name="Commun. Biol.">
        <title>The bagworm genome reveals a unique fibroin gene that provides high tensile strength.</title>
        <authorList>
            <person name="Kono N."/>
            <person name="Nakamura H."/>
            <person name="Ohtoshi R."/>
            <person name="Tomita M."/>
            <person name="Numata K."/>
            <person name="Arakawa K."/>
        </authorList>
    </citation>
    <scope>NUCLEOTIDE SEQUENCE [LARGE SCALE GENOMIC DNA]</scope>
</reference>
<evidence type="ECO:0000313" key="3">
    <source>
        <dbReference type="Proteomes" id="UP000299102"/>
    </source>
</evidence>
<evidence type="ECO:0000313" key="2">
    <source>
        <dbReference type="EMBL" id="GBP57096.1"/>
    </source>
</evidence>
<sequence>MQIKTPVRGTEHGGRIPHKPPTPNSVTTIHIQAKYQPLTRHEISTAHMLYLSDMLIRHERTSARARPHTPLQHSRHARRLNSTISCHKAGCPRRCRVPSLTTSFVGKRVL</sequence>
<evidence type="ECO:0000256" key="1">
    <source>
        <dbReference type="SAM" id="MobiDB-lite"/>
    </source>
</evidence>
<organism evidence="2 3">
    <name type="scientific">Eumeta variegata</name>
    <name type="common">Bagworm moth</name>
    <name type="synonym">Eumeta japonica</name>
    <dbReference type="NCBI Taxonomy" id="151549"/>
    <lineage>
        <taxon>Eukaryota</taxon>
        <taxon>Metazoa</taxon>
        <taxon>Ecdysozoa</taxon>
        <taxon>Arthropoda</taxon>
        <taxon>Hexapoda</taxon>
        <taxon>Insecta</taxon>
        <taxon>Pterygota</taxon>
        <taxon>Neoptera</taxon>
        <taxon>Endopterygota</taxon>
        <taxon>Lepidoptera</taxon>
        <taxon>Glossata</taxon>
        <taxon>Ditrysia</taxon>
        <taxon>Tineoidea</taxon>
        <taxon>Psychidae</taxon>
        <taxon>Oiketicinae</taxon>
        <taxon>Eumeta</taxon>
    </lineage>
</organism>
<comment type="caution">
    <text evidence="2">The sequence shown here is derived from an EMBL/GenBank/DDBJ whole genome shotgun (WGS) entry which is preliminary data.</text>
</comment>
<gene>
    <name evidence="2" type="ORF">EVAR_36764_1</name>
</gene>
<accession>A0A4C1WZZ9</accession>
<dbReference type="Proteomes" id="UP000299102">
    <property type="component" value="Unassembled WGS sequence"/>
</dbReference>
<feature type="region of interest" description="Disordered" evidence="1">
    <location>
        <begin position="1"/>
        <end position="26"/>
    </location>
</feature>
<dbReference type="AlphaFoldDB" id="A0A4C1WZZ9"/>
<dbReference type="EMBL" id="BGZK01000708">
    <property type="protein sequence ID" value="GBP57096.1"/>
    <property type="molecule type" value="Genomic_DNA"/>
</dbReference>